<dbReference type="EMBL" id="JAVRHV010000001">
    <property type="protein sequence ID" value="MDT0552264.1"/>
    <property type="molecule type" value="Genomic_DNA"/>
</dbReference>
<evidence type="ECO:0000259" key="4">
    <source>
        <dbReference type="Pfam" id="PF00733"/>
    </source>
</evidence>
<comment type="caution">
    <text evidence="5">The sequence shown here is derived from an EMBL/GenBank/DDBJ whole genome shotgun (WGS) entry which is preliminary data.</text>
</comment>
<dbReference type="InterPro" id="IPR014729">
    <property type="entry name" value="Rossmann-like_a/b/a_fold"/>
</dbReference>
<dbReference type="InterPro" id="IPR051786">
    <property type="entry name" value="ASN_synthetase/amidase"/>
</dbReference>
<organism evidence="5 6">
    <name type="scientific">Urechidicola vernalis</name>
    <dbReference type="NCBI Taxonomy" id="3075600"/>
    <lineage>
        <taxon>Bacteria</taxon>
        <taxon>Pseudomonadati</taxon>
        <taxon>Bacteroidota</taxon>
        <taxon>Flavobacteriia</taxon>
        <taxon>Flavobacteriales</taxon>
        <taxon>Flavobacteriaceae</taxon>
        <taxon>Urechidicola</taxon>
    </lineage>
</organism>
<dbReference type="RefSeq" id="WP_311592115.1">
    <property type="nucleotide sequence ID" value="NZ_JAVRHV010000001.1"/>
</dbReference>
<reference evidence="5 6" key="1">
    <citation type="submission" date="2023-09" db="EMBL/GenBank/DDBJ databases">
        <authorList>
            <person name="Rey-Velasco X."/>
        </authorList>
    </citation>
    <scope>NUCLEOTIDE SEQUENCE [LARGE SCALE GENOMIC DNA]</scope>
    <source>
        <strain evidence="5 6">P050</strain>
    </source>
</reference>
<dbReference type="SUPFAM" id="SSF52402">
    <property type="entry name" value="Adenine nucleotide alpha hydrolases-like"/>
    <property type="match status" value="1"/>
</dbReference>
<comment type="pathway">
    <text evidence="1">Amino-acid biosynthesis; L-asparagine biosynthesis; L-asparagine from L-aspartate (L-Gln route): step 1/1.</text>
</comment>
<dbReference type="Proteomes" id="UP001252186">
    <property type="component" value="Unassembled WGS sequence"/>
</dbReference>
<comment type="catalytic activity">
    <reaction evidence="3">
        <text>L-aspartate + L-glutamine + ATP + H2O = L-asparagine + L-glutamate + AMP + diphosphate + H(+)</text>
        <dbReference type="Rhea" id="RHEA:12228"/>
        <dbReference type="ChEBI" id="CHEBI:15377"/>
        <dbReference type="ChEBI" id="CHEBI:15378"/>
        <dbReference type="ChEBI" id="CHEBI:29985"/>
        <dbReference type="ChEBI" id="CHEBI:29991"/>
        <dbReference type="ChEBI" id="CHEBI:30616"/>
        <dbReference type="ChEBI" id="CHEBI:33019"/>
        <dbReference type="ChEBI" id="CHEBI:58048"/>
        <dbReference type="ChEBI" id="CHEBI:58359"/>
        <dbReference type="ChEBI" id="CHEBI:456215"/>
        <dbReference type="EC" id="6.3.5.4"/>
    </reaction>
</comment>
<gene>
    <name evidence="5" type="ORF">RM519_03295</name>
</gene>
<dbReference type="PANTHER" id="PTHR43284:SF1">
    <property type="entry name" value="ASPARAGINE SYNTHETASE"/>
    <property type="match status" value="1"/>
</dbReference>
<dbReference type="Pfam" id="PF00733">
    <property type="entry name" value="Asn_synthase"/>
    <property type="match status" value="1"/>
</dbReference>
<dbReference type="EC" id="6.3.5.4" evidence="2"/>
<keyword evidence="6" id="KW-1185">Reference proteome</keyword>
<name>A0ABU2Y232_9FLAO</name>
<dbReference type="PANTHER" id="PTHR43284">
    <property type="entry name" value="ASPARAGINE SYNTHETASE (GLUTAMINE-HYDROLYZING)"/>
    <property type="match status" value="1"/>
</dbReference>
<evidence type="ECO:0000313" key="5">
    <source>
        <dbReference type="EMBL" id="MDT0552264.1"/>
    </source>
</evidence>
<feature type="domain" description="Asparagine synthetase" evidence="4">
    <location>
        <begin position="97"/>
        <end position="221"/>
    </location>
</feature>
<dbReference type="Gene3D" id="3.40.50.620">
    <property type="entry name" value="HUPs"/>
    <property type="match status" value="1"/>
</dbReference>
<proteinExistence type="predicted"/>
<evidence type="ECO:0000256" key="2">
    <source>
        <dbReference type="ARBA" id="ARBA00012737"/>
    </source>
</evidence>
<accession>A0ABU2Y232</accession>
<dbReference type="InterPro" id="IPR001962">
    <property type="entry name" value="Asn_synthase"/>
</dbReference>
<sequence length="464" mass="54177">MKGSTYIKTGIIPEKQHYYKVQTSRGLDLKAICCYAATGFFLEDDTFWKHQKVLKPATDYEFDSQGQVKNKTPYFQWHYNPRIISFEQALDEFEHLFETIISEQTKGKKVILPLSGGLDSRTQAVALAKHSHLQTYSYSFKNGYPESRISKRIANALGVPFTSMEVPKGYLWDAIEDLAEINQCYSDFCNPRQMAFVDQYAEIGEVFSLGHWGDVLFDGMGEDVQWTTEEELNWVLKKVVKKGGMELATRLWESWGLDGDFESYFMERIKGLLSNIDIDNTSAKLRAFKSLYWAPRWTSVNLGVFESVAPITLPYYDNRMCEFICTIPEEYLKDRKLQIAYIQRKSKKVANITWHQQKPFNLNNYHWNRTPYNLPYRVISKIERELRAVVGRPHVARNWELQFLGKENDQQLQGWLFESGFDKLVSKEVIQEFYTNFKMKDAVWYSHSVNMLLTLAVFNKKFGS</sequence>
<evidence type="ECO:0000313" key="6">
    <source>
        <dbReference type="Proteomes" id="UP001252186"/>
    </source>
</evidence>
<evidence type="ECO:0000256" key="1">
    <source>
        <dbReference type="ARBA" id="ARBA00005187"/>
    </source>
</evidence>
<protein>
    <recommendedName>
        <fullName evidence="2">asparagine synthase (glutamine-hydrolyzing)</fullName>
        <ecNumber evidence="2">6.3.5.4</ecNumber>
    </recommendedName>
</protein>
<evidence type="ECO:0000256" key="3">
    <source>
        <dbReference type="ARBA" id="ARBA00048741"/>
    </source>
</evidence>